<name>A0A1K1PJQ4_SELRU</name>
<organism evidence="3 4">
    <name type="scientific">Selenomonas ruminantium</name>
    <dbReference type="NCBI Taxonomy" id="971"/>
    <lineage>
        <taxon>Bacteria</taxon>
        <taxon>Bacillati</taxon>
        <taxon>Bacillota</taxon>
        <taxon>Negativicutes</taxon>
        <taxon>Selenomonadales</taxon>
        <taxon>Selenomonadaceae</taxon>
        <taxon>Selenomonas</taxon>
    </lineage>
</organism>
<feature type="coiled-coil region" evidence="1">
    <location>
        <begin position="162"/>
        <end position="189"/>
    </location>
</feature>
<dbReference type="EMBL" id="FPJA01000008">
    <property type="protein sequence ID" value="SFW48024.1"/>
    <property type="molecule type" value="Genomic_DNA"/>
</dbReference>
<keyword evidence="4" id="KW-1185">Reference proteome</keyword>
<keyword evidence="1" id="KW-0175">Coiled coil</keyword>
<dbReference type="RefSeq" id="WP_072306481.1">
    <property type="nucleotide sequence ID" value="NZ_FPJA01000008.1"/>
</dbReference>
<proteinExistence type="predicted"/>
<reference evidence="4" key="1">
    <citation type="submission" date="2016-11" db="EMBL/GenBank/DDBJ databases">
        <authorList>
            <person name="Varghese N."/>
            <person name="Submissions S."/>
        </authorList>
    </citation>
    <scope>NUCLEOTIDE SEQUENCE [LARGE SCALE GENOMIC DNA]</scope>
    <source>
        <strain evidence="4">C3</strain>
    </source>
</reference>
<accession>A0A1K1PJQ4</accession>
<keyword evidence="2" id="KW-0812">Transmembrane</keyword>
<feature type="transmembrane region" description="Helical" evidence="2">
    <location>
        <begin position="130"/>
        <end position="151"/>
    </location>
</feature>
<evidence type="ECO:0000313" key="4">
    <source>
        <dbReference type="Proteomes" id="UP000182958"/>
    </source>
</evidence>
<dbReference type="Proteomes" id="UP000182958">
    <property type="component" value="Unassembled WGS sequence"/>
</dbReference>
<evidence type="ECO:0000313" key="3">
    <source>
        <dbReference type="EMBL" id="SFW48024.1"/>
    </source>
</evidence>
<keyword evidence="2" id="KW-1133">Transmembrane helix</keyword>
<sequence length="202" mass="23178">MDNHEKFNCPHCGSDNTALIPLVYKRGHATGTAVHREVVGYDVETTTATYSNGQSETYETGRTPIYGDVKHGTYTITDLAAEIAPPNEPIKPIRDTKRSFVSELGVLFMLYVAYLVTKLISPVFSLGEDLISLIIKFTIWGIVWLVLVHFFDKIWDIVSGKNAKYEKLLQKYEEDLYNYQQECIAWEKSYICMRCGHRFYVE</sequence>
<keyword evidence="2" id="KW-0472">Membrane</keyword>
<protein>
    <submittedName>
        <fullName evidence="3">Uncharacterized protein</fullName>
    </submittedName>
</protein>
<evidence type="ECO:0000256" key="1">
    <source>
        <dbReference type="SAM" id="Coils"/>
    </source>
</evidence>
<gene>
    <name evidence="3" type="ORF">SAMN02910323_2055</name>
</gene>
<evidence type="ECO:0000256" key="2">
    <source>
        <dbReference type="SAM" id="Phobius"/>
    </source>
</evidence>
<dbReference type="AlphaFoldDB" id="A0A1K1PJQ4"/>
<feature type="transmembrane region" description="Helical" evidence="2">
    <location>
        <begin position="104"/>
        <end position="124"/>
    </location>
</feature>